<name>A0A7S0G054_9RHOD</name>
<dbReference type="SUPFAM" id="SSF48452">
    <property type="entry name" value="TPR-like"/>
    <property type="match status" value="1"/>
</dbReference>
<dbReference type="GO" id="GO:0006397">
    <property type="term" value="P:mRNA processing"/>
    <property type="evidence" value="ECO:0007669"/>
    <property type="project" value="InterPro"/>
</dbReference>
<dbReference type="PANTHER" id="PTHR44917">
    <property type="entry name" value="PROTEIN HIGH CHLOROPHYLL FLUORESCENT 107"/>
    <property type="match status" value="1"/>
</dbReference>
<sequence length="416" mass="47922">MRGSFVSASGSVSTVPTKKMRCCSARDKRRWTTTFAFESNDAEILFGLNRKHLEEVAQDYYLVTEGGDRPDLHPGQVLKINVDLVFHRARNGQRQSNHDLAKELYIKCIELRPYDGRGWMGLAQLEMRLEQFSEARKIFANALQFCRRNSHLLQAWGVLEERTGNYARAKSLYLQACDANPAHAASWVALGLFYQSRDNDVDSARQCFRTGTEADSENYYLWHVWGELEYAQGNVELARKYFSRGIKVNPHNAATYHALALLEYRTENLGKAEEFLARALRADASNTRVLATIAKITAETGGSRRARSLLRRGRSQGQRDAVIHQMLGMLAIKEEDFEAARRHFEEGLHEHPKHCPLWQAWGLMEARLHNTDVARELFQQGVWANPKSKFIDRIWHAWGTYERQIGEIERAKEYFR</sequence>
<dbReference type="InterPro" id="IPR011990">
    <property type="entry name" value="TPR-like_helical_dom_sf"/>
</dbReference>
<organism evidence="2">
    <name type="scientific">Rhodosorus marinus</name>
    <dbReference type="NCBI Taxonomy" id="101924"/>
    <lineage>
        <taxon>Eukaryota</taxon>
        <taxon>Rhodophyta</taxon>
        <taxon>Stylonematophyceae</taxon>
        <taxon>Stylonematales</taxon>
        <taxon>Stylonemataceae</taxon>
        <taxon>Rhodosorus</taxon>
    </lineage>
</organism>
<dbReference type="GO" id="GO:0003729">
    <property type="term" value="F:mRNA binding"/>
    <property type="evidence" value="ECO:0007669"/>
    <property type="project" value="InterPro"/>
</dbReference>
<dbReference type="InterPro" id="IPR003107">
    <property type="entry name" value="HAT"/>
</dbReference>
<evidence type="ECO:0000313" key="2">
    <source>
        <dbReference type="EMBL" id="CAD8391413.1"/>
    </source>
</evidence>
<protein>
    <submittedName>
        <fullName evidence="2">Uncharacterized protein</fullName>
    </submittedName>
</protein>
<dbReference type="SMART" id="SM00028">
    <property type="entry name" value="TPR"/>
    <property type="match status" value="7"/>
</dbReference>
<feature type="repeat" description="TPR" evidence="1">
    <location>
        <begin position="219"/>
        <end position="252"/>
    </location>
</feature>
<reference evidence="2" key="1">
    <citation type="submission" date="2021-01" db="EMBL/GenBank/DDBJ databases">
        <authorList>
            <person name="Corre E."/>
            <person name="Pelletier E."/>
            <person name="Niang G."/>
            <person name="Scheremetjew M."/>
            <person name="Finn R."/>
            <person name="Kale V."/>
            <person name="Holt S."/>
            <person name="Cochrane G."/>
            <person name="Meng A."/>
            <person name="Brown T."/>
            <person name="Cohen L."/>
        </authorList>
    </citation>
    <scope>NUCLEOTIDE SEQUENCE</scope>
    <source>
        <strain evidence="2">UTEX LB 2760</strain>
    </source>
</reference>
<keyword evidence="1" id="KW-0802">TPR repeat</keyword>
<dbReference type="AlphaFoldDB" id="A0A7S0G054"/>
<dbReference type="PROSITE" id="PS50005">
    <property type="entry name" value="TPR"/>
    <property type="match status" value="2"/>
</dbReference>
<evidence type="ECO:0000256" key="1">
    <source>
        <dbReference type="PROSITE-ProRule" id="PRU00339"/>
    </source>
</evidence>
<accession>A0A7S0G054</accession>
<dbReference type="InterPro" id="IPR019734">
    <property type="entry name" value="TPR_rpt"/>
</dbReference>
<dbReference type="Gene3D" id="1.25.40.10">
    <property type="entry name" value="Tetratricopeptide repeat domain"/>
    <property type="match status" value="3"/>
</dbReference>
<dbReference type="InterPro" id="IPR044624">
    <property type="entry name" value="Mbb1-like"/>
</dbReference>
<proteinExistence type="predicted"/>
<dbReference type="Pfam" id="PF13432">
    <property type="entry name" value="TPR_16"/>
    <property type="match status" value="2"/>
</dbReference>
<dbReference type="SMART" id="SM00386">
    <property type="entry name" value="HAT"/>
    <property type="match status" value="7"/>
</dbReference>
<gene>
    <name evidence="2" type="ORF">RMAR0315_LOCUS1388</name>
</gene>
<feature type="repeat" description="TPR" evidence="1">
    <location>
        <begin position="321"/>
        <end position="354"/>
    </location>
</feature>
<dbReference type="PANTHER" id="PTHR44917:SF1">
    <property type="entry name" value="PROTEIN HIGH CHLOROPHYLL FLUORESCENT 107"/>
    <property type="match status" value="1"/>
</dbReference>
<dbReference type="EMBL" id="HBEK01002444">
    <property type="protein sequence ID" value="CAD8391413.1"/>
    <property type="molecule type" value="Transcribed_RNA"/>
</dbReference>